<dbReference type="AlphaFoldDB" id="A0A4P0Y602"/>
<organism evidence="1">
    <name type="scientific">Klebsiella pneumoniae</name>
    <dbReference type="NCBI Taxonomy" id="573"/>
    <lineage>
        <taxon>Bacteria</taxon>
        <taxon>Pseudomonadati</taxon>
        <taxon>Pseudomonadota</taxon>
        <taxon>Gammaproteobacteria</taxon>
        <taxon>Enterobacterales</taxon>
        <taxon>Enterobacteriaceae</taxon>
        <taxon>Klebsiella/Raoultella group</taxon>
        <taxon>Klebsiella</taxon>
        <taxon>Klebsiella pneumoniae complex</taxon>
    </lineage>
</organism>
<gene>
    <name evidence="1" type="ORF">NCTC9183_03108</name>
</gene>
<dbReference type="EMBL" id="CABDVL010000003">
    <property type="protein sequence ID" value="VTM54604.1"/>
    <property type="molecule type" value="Genomic_DNA"/>
</dbReference>
<proteinExistence type="predicted"/>
<name>A0A4P0Y602_KLEPN</name>
<dbReference type="Proteomes" id="UP000507695">
    <property type="component" value="Unassembled WGS sequence"/>
</dbReference>
<reference evidence="1" key="1">
    <citation type="submission" date="2019-04" db="EMBL/GenBank/DDBJ databases">
        <authorList>
            <consortium name="Pathogen Informatics"/>
        </authorList>
    </citation>
    <scope>NUCLEOTIDE SEQUENCE</scope>
    <source>
        <strain evidence="1">NCTC9183</strain>
    </source>
</reference>
<sequence length="116" mass="12602">MTTKLINLPHLADMVFGVPHYVTRQTMDSVKAVLIPRIQGITEDAVIQMALNPGKSPAAEQVQPTGGVAVIPVHGILVPRRGQITAMCSELTSYERIRGQLQAALNDPQSAKSFWI</sequence>
<protein>
    <submittedName>
        <fullName evidence="1">Serine peptidase</fullName>
    </submittedName>
</protein>
<accession>A0A4P0Y602</accession>
<evidence type="ECO:0000313" key="1">
    <source>
        <dbReference type="EMBL" id="VTM54604.1"/>
    </source>
</evidence>